<dbReference type="Proteomes" id="UP001191082">
    <property type="component" value="Unassembled WGS sequence"/>
</dbReference>
<dbReference type="RefSeq" id="WP_138862522.1">
    <property type="nucleotide sequence ID" value="NZ_VCPC01000001.1"/>
</dbReference>
<feature type="transmembrane region" description="Helical" evidence="7">
    <location>
        <begin position="431"/>
        <end position="456"/>
    </location>
</feature>
<evidence type="ECO:0000256" key="6">
    <source>
        <dbReference type="ARBA" id="ARBA00023136"/>
    </source>
</evidence>
<feature type="transmembrane region" description="Helical" evidence="7">
    <location>
        <begin position="377"/>
        <end position="397"/>
    </location>
</feature>
<feature type="transmembrane region" description="Helical" evidence="7">
    <location>
        <begin position="301"/>
        <end position="320"/>
    </location>
</feature>
<dbReference type="PIRSF" id="PIRSF006603">
    <property type="entry name" value="DinF"/>
    <property type="match status" value="1"/>
</dbReference>
<evidence type="ECO:0000313" key="8">
    <source>
        <dbReference type="EMBL" id="TMV15174.1"/>
    </source>
</evidence>
<keyword evidence="6 7" id="KW-0472">Membrane</keyword>
<keyword evidence="2" id="KW-0813">Transport</keyword>
<evidence type="ECO:0000256" key="3">
    <source>
        <dbReference type="ARBA" id="ARBA00022475"/>
    </source>
</evidence>
<dbReference type="InterPro" id="IPR052031">
    <property type="entry name" value="Membrane_Transporter-Flippase"/>
</dbReference>
<evidence type="ECO:0000256" key="1">
    <source>
        <dbReference type="ARBA" id="ARBA00004429"/>
    </source>
</evidence>
<protein>
    <submittedName>
        <fullName evidence="8">MATE family efflux transporter</fullName>
    </submittedName>
</protein>
<gene>
    <name evidence="8" type="ORF">FGK64_04220</name>
</gene>
<evidence type="ECO:0000313" key="9">
    <source>
        <dbReference type="Proteomes" id="UP001191082"/>
    </source>
</evidence>
<keyword evidence="3" id="KW-1003">Cell membrane</keyword>
<dbReference type="PANTHER" id="PTHR43549:SF3">
    <property type="entry name" value="MULTIDRUG RESISTANCE PROTEIN YPNP-RELATED"/>
    <property type="match status" value="1"/>
</dbReference>
<feature type="transmembrane region" description="Helical" evidence="7">
    <location>
        <begin position="28"/>
        <end position="47"/>
    </location>
</feature>
<dbReference type="PANTHER" id="PTHR43549">
    <property type="entry name" value="MULTIDRUG RESISTANCE PROTEIN YPNP-RELATED"/>
    <property type="match status" value="1"/>
</dbReference>
<evidence type="ECO:0000256" key="2">
    <source>
        <dbReference type="ARBA" id="ARBA00022448"/>
    </source>
</evidence>
<feature type="transmembrane region" description="Helical" evidence="7">
    <location>
        <begin position="404"/>
        <end position="425"/>
    </location>
</feature>
<evidence type="ECO:0000256" key="7">
    <source>
        <dbReference type="SAM" id="Phobius"/>
    </source>
</evidence>
<dbReference type="InterPro" id="IPR002528">
    <property type="entry name" value="MATE_fam"/>
</dbReference>
<evidence type="ECO:0000256" key="5">
    <source>
        <dbReference type="ARBA" id="ARBA00022989"/>
    </source>
</evidence>
<organism evidence="8 9">
    <name type="scientific">Arenibacterium halophilum</name>
    <dbReference type="NCBI Taxonomy" id="2583821"/>
    <lineage>
        <taxon>Bacteria</taxon>
        <taxon>Pseudomonadati</taxon>
        <taxon>Pseudomonadota</taxon>
        <taxon>Alphaproteobacteria</taxon>
        <taxon>Rhodobacterales</taxon>
        <taxon>Paracoccaceae</taxon>
        <taxon>Arenibacterium</taxon>
    </lineage>
</organism>
<comment type="caution">
    <text evidence="8">The sequence shown here is derived from an EMBL/GenBank/DDBJ whole genome shotgun (WGS) entry which is preliminary data.</text>
</comment>
<feature type="transmembrane region" description="Helical" evidence="7">
    <location>
        <begin position="111"/>
        <end position="133"/>
    </location>
</feature>
<feature type="transmembrane region" description="Helical" evidence="7">
    <location>
        <begin position="153"/>
        <end position="172"/>
    </location>
</feature>
<name>A0ABY2XDS4_9RHOB</name>
<comment type="subcellular location">
    <subcellularLocation>
        <location evidence="1">Cell inner membrane</location>
        <topology evidence="1">Multi-pass membrane protein</topology>
    </subcellularLocation>
</comment>
<feature type="transmembrane region" description="Helical" evidence="7">
    <location>
        <begin position="256"/>
        <end position="281"/>
    </location>
</feature>
<sequence>MSAAITDPDSLAADARAARTQLLLTGPVGATLARLAAPNILAMLVSAAMNISEAAFAGMIGVSALAGIALVYPLVMLVQMLSAGSMGGAISSAVSRALGAGEAARAGRLVVAAWVIAGTIALAFAVVLLLFGAPMFSALSGGGEAGQQALSYAMIYFPGCIAVWLTHSTLSVIRGCGNMAMPSLLLTGASIATIPLSGALALGWGPFPALGLAGLSLGQISVFAVTALIAVFYVASGRAGLRVSGIGLGLRHFADILRVGAASSLNALQTVITIVAITAIVGQFGEAALAGYGLGARLEFIMVPVVFGVGAAMTAMVGANMGAGNRDRALRIGWTGSVAAGAIVGGVGLFFALFPDLWLGLFLEPDNVAALAAGRSYFRTVAPFYALFALGLALYFASQGAGRVFWPILGGGARMIVAIGGALVLTSAGFGLGGAFVAIAGGMAAYGLVTAVGIALTRWR</sequence>
<dbReference type="EMBL" id="VCPC01000001">
    <property type="protein sequence ID" value="TMV15174.1"/>
    <property type="molecule type" value="Genomic_DNA"/>
</dbReference>
<accession>A0ABY2XDS4</accession>
<keyword evidence="5 7" id="KW-1133">Transmembrane helix</keyword>
<feature type="transmembrane region" description="Helical" evidence="7">
    <location>
        <begin position="210"/>
        <end position="235"/>
    </location>
</feature>
<reference evidence="8 9" key="1">
    <citation type="submission" date="2019-05" db="EMBL/GenBank/DDBJ databases">
        <title>Marivita sp. nov. isolated from sea sediment.</title>
        <authorList>
            <person name="Kim W."/>
        </authorList>
    </citation>
    <scope>NUCLEOTIDE SEQUENCE [LARGE SCALE GENOMIC DNA]</scope>
    <source>
        <strain evidence="8 9">CAU 1492</strain>
    </source>
</reference>
<dbReference type="Pfam" id="PF01554">
    <property type="entry name" value="MatE"/>
    <property type="match status" value="2"/>
</dbReference>
<feature type="transmembrane region" description="Helical" evidence="7">
    <location>
        <begin position="332"/>
        <end position="354"/>
    </location>
</feature>
<keyword evidence="9" id="KW-1185">Reference proteome</keyword>
<dbReference type="InterPro" id="IPR048279">
    <property type="entry name" value="MdtK-like"/>
</dbReference>
<evidence type="ECO:0000256" key="4">
    <source>
        <dbReference type="ARBA" id="ARBA00022692"/>
    </source>
</evidence>
<proteinExistence type="predicted"/>
<feature type="transmembrane region" description="Helical" evidence="7">
    <location>
        <begin position="54"/>
        <end position="75"/>
    </location>
</feature>
<feature type="transmembrane region" description="Helical" evidence="7">
    <location>
        <begin position="184"/>
        <end position="204"/>
    </location>
</feature>
<keyword evidence="4 7" id="KW-0812">Transmembrane</keyword>